<dbReference type="RefSeq" id="WP_204415016.1">
    <property type="nucleotide sequence ID" value="NZ_JAFBED010000003.1"/>
</dbReference>
<proteinExistence type="predicted"/>
<evidence type="ECO:0000313" key="1">
    <source>
        <dbReference type="EMBL" id="MBM7619774.1"/>
    </source>
</evidence>
<gene>
    <name evidence="1" type="ORF">JOC95_001626</name>
</gene>
<evidence type="ECO:0000313" key="2">
    <source>
        <dbReference type="Proteomes" id="UP000737402"/>
    </source>
</evidence>
<organism evidence="1 2">
    <name type="scientific">Sutcliffiella tianshenii</name>
    <dbReference type="NCBI Taxonomy" id="1463404"/>
    <lineage>
        <taxon>Bacteria</taxon>
        <taxon>Bacillati</taxon>
        <taxon>Bacillota</taxon>
        <taxon>Bacilli</taxon>
        <taxon>Bacillales</taxon>
        <taxon>Bacillaceae</taxon>
        <taxon>Sutcliffiella</taxon>
    </lineage>
</organism>
<name>A0ABS2NYR8_9BACI</name>
<dbReference type="Proteomes" id="UP000737402">
    <property type="component" value="Unassembled WGS sequence"/>
</dbReference>
<dbReference type="EMBL" id="JAFBED010000003">
    <property type="protein sequence ID" value="MBM7619774.1"/>
    <property type="molecule type" value="Genomic_DNA"/>
</dbReference>
<sequence>MKKSTYQIAKSAISNLENSINVLISESSLPNYELISISATLLKNVIPLNYEIDKYYKEKLPFNSFEKGISQHISCISKTLYGDEALFIFQDDLLNYTQRQVSETQKLFKFIARDVILDEVIKMEKEQKNKLISFDEDSEIPF</sequence>
<reference evidence="1 2" key="1">
    <citation type="submission" date="2021-01" db="EMBL/GenBank/DDBJ databases">
        <title>Genomic Encyclopedia of Type Strains, Phase IV (KMG-IV): sequencing the most valuable type-strain genomes for metagenomic binning, comparative biology and taxonomic classification.</title>
        <authorList>
            <person name="Goeker M."/>
        </authorList>
    </citation>
    <scope>NUCLEOTIDE SEQUENCE [LARGE SCALE GENOMIC DNA]</scope>
    <source>
        <strain evidence="1 2">DSM 25879</strain>
    </source>
</reference>
<keyword evidence="2" id="KW-1185">Reference proteome</keyword>
<comment type="caution">
    <text evidence="1">The sequence shown here is derived from an EMBL/GenBank/DDBJ whole genome shotgun (WGS) entry which is preliminary data.</text>
</comment>
<protein>
    <submittedName>
        <fullName evidence="1">Uncharacterized protein</fullName>
    </submittedName>
</protein>
<accession>A0ABS2NYR8</accession>